<evidence type="ECO:0000256" key="1">
    <source>
        <dbReference type="SAM" id="Phobius"/>
    </source>
</evidence>
<organism evidence="2 3">
    <name type="scientific">Paracoccus onubensis</name>
    <dbReference type="NCBI Taxonomy" id="1675788"/>
    <lineage>
        <taxon>Bacteria</taxon>
        <taxon>Pseudomonadati</taxon>
        <taxon>Pseudomonadota</taxon>
        <taxon>Alphaproteobacteria</taxon>
        <taxon>Rhodobacterales</taxon>
        <taxon>Paracoccaceae</taxon>
        <taxon>Paracoccus</taxon>
    </lineage>
</organism>
<evidence type="ECO:0000313" key="2">
    <source>
        <dbReference type="EMBL" id="RJE82002.1"/>
    </source>
</evidence>
<keyword evidence="1" id="KW-1133">Transmembrane helix</keyword>
<dbReference type="EMBL" id="QZCG01000021">
    <property type="protein sequence ID" value="RJE82002.1"/>
    <property type="molecule type" value="Genomic_DNA"/>
</dbReference>
<gene>
    <name evidence="2" type="ORF">D3P04_21840</name>
</gene>
<reference evidence="3" key="1">
    <citation type="submission" date="2018-09" db="EMBL/GenBank/DDBJ databases">
        <title>Acidovorax cavernicola nov. sp. isolated from Gruta de las Maravillas (Aracena, Spain).</title>
        <authorList>
            <person name="Jurado V."/>
            <person name="Gutierrez-Patricio S."/>
            <person name="Gonzalez-Pimentel J.L."/>
            <person name="Miller A.Z."/>
            <person name="Laiz L."/>
            <person name="Saiz-Jimenez C."/>
        </authorList>
    </citation>
    <scope>NUCLEOTIDE SEQUENCE [LARGE SCALE GENOMIC DNA]</scope>
    <source>
        <strain evidence="3">1011MAR3C25</strain>
    </source>
</reference>
<dbReference type="Proteomes" id="UP000284202">
    <property type="component" value="Unassembled WGS sequence"/>
</dbReference>
<sequence length="201" mass="22427">MVAITATHFFISRHIIRSCADAWKNLSTNKRIALFDDIVRTGGLMTKGADRYRGAITESKYSLELKTDIADPPTWIHLALVLFTLLSIVNIEWSLLALFQLCIAVAILLINWSIGENWLLCFGDLGSSRSKSLFFIDGTARPRAISHMSGLIISENISFRSFIIGNIFESVLASLILWVLLLIPFFLVSGIILMAKSFFGL</sequence>
<feature type="transmembrane region" description="Helical" evidence="1">
    <location>
        <begin position="175"/>
        <end position="195"/>
    </location>
</feature>
<dbReference type="AlphaFoldDB" id="A0A418SM90"/>
<protein>
    <submittedName>
        <fullName evidence="2">Uncharacterized protein</fullName>
    </submittedName>
</protein>
<keyword evidence="3" id="KW-1185">Reference proteome</keyword>
<accession>A0A418SM90</accession>
<feature type="transmembrane region" description="Helical" evidence="1">
    <location>
        <begin position="96"/>
        <end position="114"/>
    </location>
</feature>
<feature type="transmembrane region" description="Helical" evidence="1">
    <location>
        <begin position="74"/>
        <end position="91"/>
    </location>
</feature>
<keyword evidence="1" id="KW-0812">Transmembrane</keyword>
<evidence type="ECO:0000313" key="3">
    <source>
        <dbReference type="Proteomes" id="UP000284202"/>
    </source>
</evidence>
<keyword evidence="1" id="KW-0472">Membrane</keyword>
<comment type="caution">
    <text evidence="2">The sequence shown here is derived from an EMBL/GenBank/DDBJ whole genome shotgun (WGS) entry which is preliminary data.</text>
</comment>
<name>A0A418SM90_9RHOB</name>
<proteinExistence type="predicted"/>